<feature type="transmembrane region" description="Helical" evidence="8">
    <location>
        <begin position="763"/>
        <end position="788"/>
    </location>
</feature>
<dbReference type="OrthoDB" id="6266590at2759"/>
<dbReference type="PRINTS" id="PR00014">
    <property type="entry name" value="FNTYPEIII"/>
</dbReference>
<evidence type="ECO:0000256" key="6">
    <source>
        <dbReference type="ARBA" id="ARBA00023180"/>
    </source>
</evidence>
<evidence type="ECO:0000256" key="3">
    <source>
        <dbReference type="ARBA" id="ARBA00022737"/>
    </source>
</evidence>
<evidence type="ECO:0000256" key="5">
    <source>
        <dbReference type="ARBA" id="ARBA00023136"/>
    </source>
</evidence>
<evidence type="ECO:0000256" key="7">
    <source>
        <dbReference type="SAM" id="MobiDB-lite"/>
    </source>
</evidence>
<keyword evidence="6" id="KW-0325">Glycoprotein</keyword>
<evidence type="ECO:0000256" key="2">
    <source>
        <dbReference type="ARBA" id="ARBA00022692"/>
    </source>
</evidence>
<keyword evidence="11" id="KW-1185">Reference proteome</keyword>
<organism evidence="10 11">
    <name type="scientific">Echinococcus granulosus</name>
    <name type="common">Hydatid tapeworm</name>
    <dbReference type="NCBI Taxonomy" id="6210"/>
    <lineage>
        <taxon>Eukaryota</taxon>
        <taxon>Metazoa</taxon>
        <taxon>Spiralia</taxon>
        <taxon>Lophotrochozoa</taxon>
        <taxon>Platyhelminthes</taxon>
        <taxon>Cestoda</taxon>
        <taxon>Eucestoda</taxon>
        <taxon>Cyclophyllidea</taxon>
        <taxon>Taeniidae</taxon>
        <taxon>Echinococcus</taxon>
        <taxon>Echinococcus granulosus group</taxon>
    </lineage>
</organism>
<feature type="domain" description="Fibronectin type-III" evidence="9">
    <location>
        <begin position="464"/>
        <end position="558"/>
    </location>
</feature>
<dbReference type="InterPro" id="IPR003961">
    <property type="entry name" value="FN3_dom"/>
</dbReference>
<dbReference type="KEGG" id="egl:EGR_08040"/>
<evidence type="ECO:0000256" key="1">
    <source>
        <dbReference type="ARBA" id="ARBA00004479"/>
    </source>
</evidence>
<proteinExistence type="predicted"/>
<dbReference type="Pfam" id="PF06583">
    <property type="entry name" value="Neogenin_C"/>
    <property type="match status" value="1"/>
</dbReference>
<dbReference type="SMART" id="SM00060">
    <property type="entry name" value="FN3"/>
    <property type="match status" value="5"/>
</dbReference>
<protein>
    <submittedName>
        <fullName evidence="10">Receptor-type tyrosine-protein phosphatase F</fullName>
    </submittedName>
</protein>
<dbReference type="InterPro" id="IPR013783">
    <property type="entry name" value="Ig-like_fold"/>
</dbReference>
<dbReference type="OMA" id="WLAPREL"/>
<name>W6UG37_ECHGR</name>
<dbReference type="InterPro" id="IPR036116">
    <property type="entry name" value="FN3_sf"/>
</dbReference>
<keyword evidence="5 8" id="KW-0472">Membrane</keyword>
<feature type="compositionally biased region" description="Pro residues" evidence="7">
    <location>
        <begin position="1012"/>
        <end position="1026"/>
    </location>
</feature>
<dbReference type="PROSITE" id="PS50853">
    <property type="entry name" value="FN3"/>
    <property type="match status" value="4"/>
</dbReference>
<dbReference type="EMBL" id="APAU02000094">
    <property type="protein sequence ID" value="EUB57092.1"/>
    <property type="molecule type" value="Genomic_DNA"/>
</dbReference>
<dbReference type="PANTHER" id="PTHR46708">
    <property type="entry name" value="TENASCIN"/>
    <property type="match status" value="1"/>
</dbReference>
<gene>
    <name evidence="10" type="ORF">EGR_08040</name>
</gene>
<evidence type="ECO:0000259" key="9">
    <source>
        <dbReference type="PROSITE" id="PS50853"/>
    </source>
</evidence>
<dbReference type="PANTHER" id="PTHR46708:SF2">
    <property type="entry name" value="FIBRONECTIN TYPE-III DOMAIN-CONTAINING PROTEIN"/>
    <property type="match status" value="1"/>
</dbReference>
<feature type="region of interest" description="Disordered" evidence="7">
    <location>
        <begin position="999"/>
        <end position="1046"/>
    </location>
</feature>
<keyword evidence="2 8" id="KW-0812">Transmembrane</keyword>
<dbReference type="InterPro" id="IPR050991">
    <property type="entry name" value="ECM_Regulatory_Proteins"/>
</dbReference>
<dbReference type="GeneID" id="36343755"/>
<keyword evidence="3" id="KW-0677">Repeat</keyword>
<dbReference type="Gene3D" id="2.60.40.10">
    <property type="entry name" value="Immunoglobulins"/>
    <property type="match status" value="4"/>
</dbReference>
<feature type="domain" description="Fibronectin type-III" evidence="9">
    <location>
        <begin position="112"/>
        <end position="207"/>
    </location>
</feature>
<feature type="domain" description="Fibronectin type-III" evidence="9">
    <location>
        <begin position="213"/>
        <end position="336"/>
    </location>
</feature>
<evidence type="ECO:0000256" key="4">
    <source>
        <dbReference type="ARBA" id="ARBA00022989"/>
    </source>
</evidence>
<dbReference type="GO" id="GO:0016020">
    <property type="term" value="C:membrane"/>
    <property type="evidence" value="ECO:0007669"/>
    <property type="project" value="UniProtKB-SubCell"/>
</dbReference>
<dbReference type="Pfam" id="PF00041">
    <property type="entry name" value="fn3"/>
    <property type="match status" value="2"/>
</dbReference>
<dbReference type="STRING" id="6210.W6UG37"/>
<feature type="region of interest" description="Disordered" evidence="7">
    <location>
        <begin position="1155"/>
        <end position="1177"/>
    </location>
</feature>
<feature type="domain" description="Fibronectin type-III" evidence="9">
    <location>
        <begin position="339"/>
        <end position="432"/>
    </location>
</feature>
<reference evidence="10 11" key="1">
    <citation type="journal article" date="2013" name="Nat. Genet.">
        <title>The genome of the hydatid tapeworm Echinococcus granulosus.</title>
        <authorList>
            <person name="Zheng H."/>
            <person name="Zhang W."/>
            <person name="Zhang L."/>
            <person name="Zhang Z."/>
            <person name="Li J."/>
            <person name="Lu G."/>
            <person name="Zhu Y."/>
            <person name="Wang Y."/>
            <person name="Huang Y."/>
            <person name="Liu J."/>
            <person name="Kang H."/>
            <person name="Chen J."/>
            <person name="Wang L."/>
            <person name="Chen A."/>
            <person name="Yu S."/>
            <person name="Gao Z."/>
            <person name="Jin L."/>
            <person name="Gu W."/>
            <person name="Wang Z."/>
            <person name="Zhao L."/>
            <person name="Shi B."/>
            <person name="Wen H."/>
            <person name="Lin R."/>
            <person name="Jones M.K."/>
            <person name="Brejova B."/>
            <person name="Vinar T."/>
            <person name="Zhao G."/>
            <person name="McManus D.P."/>
            <person name="Chen Z."/>
            <person name="Zhou Y."/>
            <person name="Wang S."/>
        </authorList>
    </citation>
    <scope>NUCLEOTIDE SEQUENCE [LARGE SCALE GENOMIC DNA]</scope>
</reference>
<evidence type="ECO:0000313" key="10">
    <source>
        <dbReference type="EMBL" id="EUB57092.1"/>
    </source>
</evidence>
<feature type="compositionally biased region" description="Basic and acidic residues" evidence="7">
    <location>
        <begin position="1156"/>
        <end position="1169"/>
    </location>
</feature>
<comment type="subcellular location">
    <subcellularLocation>
        <location evidence="1">Membrane</location>
        <topology evidence="1">Single-pass type I membrane protein</topology>
    </subcellularLocation>
</comment>
<evidence type="ECO:0000313" key="11">
    <source>
        <dbReference type="Proteomes" id="UP000019149"/>
    </source>
</evidence>
<sequence>MVLLPSAFRNRKVDWLALPIMSTFSTVGSHSYIGHFNGKYNTYRLDRRENDAVVNFIPEQRNHGMKKCYGNTEGKEEMVFPNPLFFSSVAKSNFDEIVISRQKRLALPPPNPPGDLEIVSVAEDSAQLSWQPPQPIFESLNEQINYRIEIKPENSPKKFSMMTEESQILFEELRPNTLYEVSVYSYRPADGQASQTPKHIKVTTKSEVYRLPMVMNPKAESTDFATLKVSWELPHIERSDRPEAQIGHYRQDETNNIVLTNFCLMIVLLNLAASSGDSRRWVSYKVPGGARVTAYTIADLQPDSFYRVRIIAVSVVGVDGHPATIASSPRILSRPPSSPPAKVMLSAVGALTAAFSWLPPAVQDRNGEIVAYQLEFNSPEWLAPRELTVADGCNYTITGLNPMTNYSLNVAAATRAGVGPKSPPLLFMTALKSNQIDSEAPSDPNDTGFDSHNFFADPGVATLPPLKVHNLRYIARERNILLLWSIPPISASPHRFKGVVVRWGNIYPGPNKAEVSLEKRAFSIEPLEPSTTYMISVALLIEDGEGPIEMITAQTKPVSHAKESLIPLNFRLLSAGPDWAIMAWDAPTCSALEDEFDVYHGNSNRRTTQRASPCASGAFPLTYQLRYEAVEMGDAATTNGAFGNCPEDGSSTAKDVDVNVTWARLEQLQPSSHYVACVRAITHDAAQTELIGDWSFVHIFETQHQEPSQVDLSRIAKSGVTNTSQLSASSSNYLPSTPITNASVSLADGSRSSTLIGGGNSDIWLALAAIMVTTIVLMVIVIVVVCWAKRSPIMVVGYKPEQQVGGGGLTEASVNLISPSKCQSNGGEGGGKGGVNEKIALQQYPLPKSSEAQLIDFTSKAPEAWTIDGESAIHQQQQQHQQGLMSMTNAVPMMGIRSAVDPMSGCGSDAASRGATGSSASSAISLLPAVGTTGMKQTPTYASPTGNSLISPPASVPPYGIFPSAQPQLGTFAQAYYHQHHQNATAAAASGGGIGGGMYPPPSYLRGATGQHPPPPPPHQPPPPAFPLVTPSNIGGPRIDLSAGENDGTYLQYPGLPINRGHIAPNTPSINASDLISESSSGVPSSVVLGIAATTHPTVPAGGSGNPVEFSTVSTVSSCSNSNSNASNHHLQAANPHIQRQMAHLQQRGGYNSLPARKDGVKNTNEAKSRAAAGGGETNANMKAISTEELTQEMANLDGLMKDLTSSDAFNLKIVESPNLLPTSPITCLPFWHIFSFLSSPTYVRALRLSHSRLCIYLYIYI</sequence>
<dbReference type="CDD" id="cd00063">
    <property type="entry name" value="FN3"/>
    <property type="match status" value="3"/>
</dbReference>
<comment type="caution">
    <text evidence="10">The sequence shown here is derived from an EMBL/GenBank/DDBJ whole genome shotgun (WGS) entry which is preliminary data.</text>
</comment>
<dbReference type="CTD" id="36343755"/>
<keyword evidence="4 8" id="KW-1133">Transmembrane helix</keyword>
<accession>W6UG37</accession>
<dbReference type="AlphaFoldDB" id="W6UG37"/>
<dbReference type="Proteomes" id="UP000019149">
    <property type="component" value="Unassembled WGS sequence"/>
</dbReference>
<dbReference type="InterPro" id="IPR010560">
    <property type="entry name" value="Neogenin_C"/>
</dbReference>
<evidence type="ECO:0000256" key="8">
    <source>
        <dbReference type="SAM" id="Phobius"/>
    </source>
</evidence>
<keyword evidence="10" id="KW-0675">Receptor</keyword>
<dbReference type="SUPFAM" id="SSF49265">
    <property type="entry name" value="Fibronectin type III"/>
    <property type="match status" value="3"/>
</dbReference>
<dbReference type="RefSeq" id="XP_024348288.1">
    <property type="nucleotide sequence ID" value="XM_024497289.1"/>
</dbReference>